<evidence type="ECO:0000256" key="2">
    <source>
        <dbReference type="RuleBase" id="RU000461"/>
    </source>
</evidence>
<dbReference type="GO" id="GO:0004497">
    <property type="term" value="F:monooxygenase activity"/>
    <property type="evidence" value="ECO:0007669"/>
    <property type="project" value="UniProtKB-KW"/>
</dbReference>
<dbReference type="GO" id="GO:0005506">
    <property type="term" value="F:iron ion binding"/>
    <property type="evidence" value="ECO:0007669"/>
    <property type="project" value="InterPro"/>
</dbReference>
<comment type="caution">
    <text evidence="3">The sequence shown here is derived from an EMBL/GenBank/DDBJ whole genome shotgun (WGS) entry which is preliminary data.</text>
</comment>
<accession>A0A840PC88</accession>
<comment type="similarity">
    <text evidence="1 2">Belongs to the cytochrome P450 family.</text>
</comment>
<dbReference type="InterPro" id="IPR017972">
    <property type="entry name" value="Cyt_P450_CS"/>
</dbReference>
<dbReference type="Pfam" id="PF00067">
    <property type="entry name" value="p450"/>
    <property type="match status" value="1"/>
</dbReference>
<evidence type="ECO:0000313" key="4">
    <source>
        <dbReference type="Proteomes" id="UP000578449"/>
    </source>
</evidence>
<protein>
    <submittedName>
        <fullName evidence="3">Cytochrome P450</fullName>
    </submittedName>
</protein>
<dbReference type="InterPro" id="IPR036396">
    <property type="entry name" value="Cyt_P450_sf"/>
</dbReference>
<keyword evidence="2" id="KW-0560">Oxidoreductase</keyword>
<dbReference type="Proteomes" id="UP000578449">
    <property type="component" value="Unassembled WGS sequence"/>
</dbReference>
<sequence length="386" mass="41264">MREGPLTAPPRDRYAALREAGPIHRAGPGPGPAGWLVVGYDLAREALAHPGLVPAPPGSPETPSRHSRLRDLVAGVMTPQRGQWLAPRVRRIAVELLDAMRGLREVDLVLGYTAPLPVLSLCELLGVPQERRADYRRWSFQAFGVPSGSPEALARLRDQLADLIADKRRRPGDDLLSGLLAAEVSETGEAGEAGERVGEEELLDVALSISAAGHLYLAGVLTDAVAALLRHPDQVARLFRRPELLPGAVEEVLRYALPAELAPVRFAAEDLVLGGVRVCRGEAVTIALSSAGRDAPVLGGKDPGIFDLTRVLARHLAFGHGAHACPAASVVRLTLSIALITLFTRYPALSPAGPLDGCTGCGRPRLRVRLLRDRLPDEAPDERHAC</sequence>
<dbReference type="Gene3D" id="1.10.630.10">
    <property type="entry name" value="Cytochrome P450"/>
    <property type="match status" value="1"/>
</dbReference>
<dbReference type="SUPFAM" id="SSF48264">
    <property type="entry name" value="Cytochrome P450"/>
    <property type="match status" value="1"/>
</dbReference>
<reference evidence="3 4" key="1">
    <citation type="submission" date="2020-08" db="EMBL/GenBank/DDBJ databases">
        <title>Genomic Encyclopedia of Type Strains, Phase IV (KMG-IV): sequencing the most valuable type-strain genomes for metagenomic binning, comparative biology and taxonomic classification.</title>
        <authorList>
            <person name="Goeker M."/>
        </authorList>
    </citation>
    <scope>NUCLEOTIDE SEQUENCE [LARGE SCALE GENOMIC DNA]</scope>
    <source>
        <strain evidence="3 4">DSM 45615</strain>
    </source>
</reference>
<keyword evidence="2" id="KW-0479">Metal-binding</keyword>
<keyword evidence="2" id="KW-0503">Monooxygenase</keyword>
<name>A0A840PC88_9ACTN</name>
<dbReference type="RefSeq" id="WP_185050579.1">
    <property type="nucleotide sequence ID" value="NZ_BAABIX010000001.1"/>
</dbReference>
<keyword evidence="4" id="KW-1185">Reference proteome</keyword>
<dbReference type="PANTHER" id="PTHR46696">
    <property type="entry name" value="P450, PUTATIVE (EUROFUNG)-RELATED"/>
    <property type="match status" value="1"/>
</dbReference>
<dbReference type="GO" id="GO:0016705">
    <property type="term" value="F:oxidoreductase activity, acting on paired donors, with incorporation or reduction of molecular oxygen"/>
    <property type="evidence" value="ECO:0007669"/>
    <property type="project" value="InterPro"/>
</dbReference>
<dbReference type="PANTHER" id="PTHR46696:SF1">
    <property type="entry name" value="CYTOCHROME P450 YJIB-RELATED"/>
    <property type="match status" value="1"/>
</dbReference>
<gene>
    <name evidence="3" type="ORF">HNP84_003361</name>
</gene>
<keyword evidence="2" id="KW-0349">Heme</keyword>
<dbReference type="InterPro" id="IPR001128">
    <property type="entry name" value="Cyt_P450"/>
</dbReference>
<proteinExistence type="inferred from homology"/>
<dbReference type="PRINTS" id="PR00359">
    <property type="entry name" value="BP450"/>
</dbReference>
<dbReference type="EMBL" id="JACHGN010000006">
    <property type="protein sequence ID" value="MBB5133635.1"/>
    <property type="molecule type" value="Genomic_DNA"/>
</dbReference>
<dbReference type="PROSITE" id="PS00086">
    <property type="entry name" value="CYTOCHROME_P450"/>
    <property type="match status" value="1"/>
</dbReference>
<evidence type="ECO:0000313" key="3">
    <source>
        <dbReference type="EMBL" id="MBB5133635.1"/>
    </source>
</evidence>
<dbReference type="AlphaFoldDB" id="A0A840PC88"/>
<keyword evidence="2" id="KW-0408">Iron</keyword>
<dbReference type="GO" id="GO:0020037">
    <property type="term" value="F:heme binding"/>
    <property type="evidence" value="ECO:0007669"/>
    <property type="project" value="InterPro"/>
</dbReference>
<evidence type="ECO:0000256" key="1">
    <source>
        <dbReference type="ARBA" id="ARBA00010617"/>
    </source>
</evidence>
<dbReference type="InterPro" id="IPR002397">
    <property type="entry name" value="Cyt_P450_B"/>
</dbReference>
<organism evidence="3 4">
    <name type="scientific">Thermocatellispora tengchongensis</name>
    <dbReference type="NCBI Taxonomy" id="1073253"/>
    <lineage>
        <taxon>Bacteria</taxon>
        <taxon>Bacillati</taxon>
        <taxon>Actinomycetota</taxon>
        <taxon>Actinomycetes</taxon>
        <taxon>Streptosporangiales</taxon>
        <taxon>Streptosporangiaceae</taxon>
        <taxon>Thermocatellispora</taxon>
    </lineage>
</organism>